<dbReference type="Pfam" id="PF20719">
    <property type="entry name" value="Med16_C"/>
    <property type="match status" value="1"/>
</dbReference>
<dbReference type="Pfam" id="PF11635">
    <property type="entry name" value="Med16_N"/>
    <property type="match status" value="1"/>
</dbReference>
<comment type="function">
    <text evidence="9">Component of the Mediator complex, a coactivator involved in the regulated transcription of nearly all RNA polymerase II-dependent genes. Mediator functions as a bridge to convey information from gene-specific regulatory proteins to the basal RNA polymerase II transcription machinery. Mediator is recruited to promoters by direct interactions with regulatory proteins and serves as a scaffold for the assembly of a functional preinitiation complex with RNA polymerase II and the general transcription factors.</text>
</comment>
<dbReference type="SUPFAM" id="SSF50978">
    <property type="entry name" value="WD40 repeat-like"/>
    <property type="match status" value="1"/>
</dbReference>
<evidence type="ECO:0000256" key="6">
    <source>
        <dbReference type="ARBA" id="ARBA00023163"/>
    </source>
</evidence>
<comment type="similarity">
    <text evidence="2 9">Belongs to the Mediator complex subunit 16 family.</text>
</comment>
<evidence type="ECO:0000256" key="1">
    <source>
        <dbReference type="ARBA" id="ARBA00004123"/>
    </source>
</evidence>
<name>A0ABR3VMA9_HUMIN</name>
<evidence type="ECO:0000256" key="10">
    <source>
        <dbReference type="SAM" id="MobiDB-lite"/>
    </source>
</evidence>
<dbReference type="Proteomes" id="UP001583172">
    <property type="component" value="Unassembled WGS sequence"/>
</dbReference>
<dbReference type="InterPro" id="IPR036322">
    <property type="entry name" value="WD40_repeat_dom_sf"/>
</dbReference>
<comment type="caution">
    <text evidence="13">The sequence shown here is derived from an EMBL/GenBank/DDBJ whole genome shotgun (WGS) entry which is preliminary data.</text>
</comment>
<keyword evidence="7 9" id="KW-0539">Nucleus</keyword>
<dbReference type="PANTHER" id="PTHR13224">
    <property type="entry name" value="THYROID HORMONE RECEPTOR-ASSOCIATED PROTEIN-RELATED"/>
    <property type="match status" value="1"/>
</dbReference>
<evidence type="ECO:0000259" key="12">
    <source>
        <dbReference type="Pfam" id="PF20719"/>
    </source>
</evidence>
<feature type="compositionally biased region" description="Low complexity" evidence="10">
    <location>
        <begin position="961"/>
        <end position="970"/>
    </location>
</feature>
<feature type="domain" description="Mediator complex subunit Med16 N-terminal" evidence="11">
    <location>
        <begin position="196"/>
        <end position="484"/>
    </location>
</feature>
<feature type="compositionally biased region" description="Low complexity" evidence="10">
    <location>
        <begin position="117"/>
        <end position="139"/>
    </location>
</feature>
<evidence type="ECO:0000256" key="5">
    <source>
        <dbReference type="ARBA" id="ARBA00023159"/>
    </source>
</evidence>
<evidence type="ECO:0000256" key="2">
    <source>
        <dbReference type="ARBA" id="ARBA00006543"/>
    </source>
</evidence>
<accession>A0ABR3VMA9</accession>
<sequence length="1055" mass="115381">MASHDNMALLPGGDPMNVMDPMQGMEGMQGMDGIAMSLDEVDLFGDPVMNNPLDALPTRPSLSKPLQLRLEELRSRGCCQGIAWSRHGTIASISKDGMSVELRFLRSNPQTADWELSEPSSWAPAPSAPSSSPSGSASPVSTSAPFVHLTWAPSSNPDLAVIDALGRLTLLSFHFSINQTYPQFHLIHGPAIRTQSDRNQSEYKYEHQIYPAHGPFHPHPGKSAFLCVTTNGALRLFFTQINGRLEETSIELESVNSCDELITHAALCSDKNSVLIALATASKQLRIVRANINWGLPPSDKQVPPGGVPLRPSLRESHVDTASWAQHGSQEPAAEALSAAQLTHIEILSSAPAGHGQPLSPPVILMVRSCVPPDGSLYGQDCQTIIDRWEIINDQPQSLSPAFQQLGTKPSTPPAMPRLRRLDPIVLPKVVVTITTAMFGRIICLAFSDGTVQYRDRFTFDEVYHEQNTDAIMHPLQLGFRFPESTPCLQVAFSPTNCSVVQMCEDATLKWNQLQYPMDGPNLSLQTDQKPVLVALTIALSASALSQVTCDDILAMARPFAQLPDFTSSWIREAVNILKIAVDYSEETHHEQLIRNILLQLCLSILGHLNFRGEFKPRSPEGKFATLALAVRNLFLVLTVALNSPPMGYKEKLVPLDDLDVVEAVTGCTRWGISLLAWLTDSLFELLDDPEIMVKLNDPKRFPELAKYLHSKGNVALQLMLCSSTRGFLSATCRRLMQVESVSNRTSTYYENLALQLQQDPAAAANVARPAPALLQAYQRMARAVAAPLVRVADFERLLSELSSDIQAAYRRSFTGLNAANLKPQHANMTEQQQQQLNEQFVKKATAHCELDMLLGKNPPPSFREVLLKFFTQTLPAFRNQTDPARLYFADYDLLEVSGSDDNAVRALHARKAEGRYVDAFKRVELVVPPRSSRATTTGPRTANGDGSRNAGGGSSGTGSGTVTNNSGANNPPPWAPAISYGVWTPIGGRRGSSTGSTSDNAGNNNNIEPQWRRCVRCAAVMEDIWSGKPGFNFVLSQQRKCVCGGGWGTMPKGL</sequence>
<dbReference type="PANTHER" id="PTHR13224:SF6">
    <property type="entry name" value="MEDIATOR OF RNA POLYMERASE II TRANSCRIPTION SUBUNIT 16"/>
    <property type="match status" value="1"/>
</dbReference>
<reference evidence="13 14" key="1">
    <citation type="journal article" date="2024" name="Commun. Biol.">
        <title>Comparative genomic analysis of thermophilic fungi reveals convergent evolutionary adaptations and gene losses.</title>
        <authorList>
            <person name="Steindorff A.S."/>
            <person name="Aguilar-Pontes M.V."/>
            <person name="Robinson A.J."/>
            <person name="Andreopoulos B."/>
            <person name="LaButti K."/>
            <person name="Kuo A."/>
            <person name="Mondo S."/>
            <person name="Riley R."/>
            <person name="Otillar R."/>
            <person name="Haridas S."/>
            <person name="Lipzen A."/>
            <person name="Grimwood J."/>
            <person name="Schmutz J."/>
            <person name="Clum A."/>
            <person name="Reid I.D."/>
            <person name="Moisan M.C."/>
            <person name="Butler G."/>
            <person name="Nguyen T.T.M."/>
            <person name="Dewar K."/>
            <person name="Conant G."/>
            <person name="Drula E."/>
            <person name="Henrissat B."/>
            <person name="Hansel C."/>
            <person name="Singer S."/>
            <person name="Hutchinson M.I."/>
            <person name="de Vries R.P."/>
            <person name="Natvig D.O."/>
            <person name="Powell A.J."/>
            <person name="Tsang A."/>
            <person name="Grigoriev I.V."/>
        </authorList>
    </citation>
    <scope>NUCLEOTIDE SEQUENCE [LARGE SCALE GENOMIC DNA]</scope>
    <source>
        <strain evidence="13 14">CBS 620.91</strain>
    </source>
</reference>
<evidence type="ECO:0000313" key="13">
    <source>
        <dbReference type="EMBL" id="KAL1843023.1"/>
    </source>
</evidence>
<evidence type="ECO:0000256" key="4">
    <source>
        <dbReference type="ARBA" id="ARBA00023015"/>
    </source>
</evidence>
<feature type="region of interest" description="Disordered" evidence="10">
    <location>
        <begin position="987"/>
        <end position="1008"/>
    </location>
</feature>
<keyword evidence="5 9" id="KW-0010">Activator</keyword>
<dbReference type="EMBL" id="JAZGSY010000026">
    <property type="protein sequence ID" value="KAL1843023.1"/>
    <property type="molecule type" value="Genomic_DNA"/>
</dbReference>
<feature type="region of interest" description="Disordered" evidence="10">
    <location>
        <begin position="929"/>
        <end position="974"/>
    </location>
</feature>
<keyword evidence="14" id="KW-1185">Reference proteome</keyword>
<evidence type="ECO:0000256" key="9">
    <source>
        <dbReference type="RuleBase" id="RU364149"/>
    </source>
</evidence>
<feature type="region of interest" description="Disordered" evidence="10">
    <location>
        <begin position="115"/>
        <end position="139"/>
    </location>
</feature>
<feature type="compositionally biased region" description="Gly residues" evidence="10">
    <location>
        <begin position="950"/>
        <end position="960"/>
    </location>
</feature>
<dbReference type="InterPro" id="IPR021665">
    <property type="entry name" value="Mediator_Med16_N"/>
</dbReference>
<dbReference type="InterPro" id="IPR048338">
    <property type="entry name" value="Mediator_Med16"/>
</dbReference>
<keyword evidence="6 9" id="KW-0804">Transcription</keyword>
<feature type="domain" description="Mediator complex subunit 16 C-terminal" evidence="12">
    <location>
        <begin position="873"/>
        <end position="1048"/>
    </location>
</feature>
<evidence type="ECO:0000256" key="3">
    <source>
        <dbReference type="ARBA" id="ARBA00019614"/>
    </source>
</evidence>
<evidence type="ECO:0000256" key="7">
    <source>
        <dbReference type="ARBA" id="ARBA00023242"/>
    </source>
</evidence>
<comment type="subunit">
    <text evidence="9">Component of the Mediator complex.</text>
</comment>
<organism evidence="13 14">
    <name type="scientific">Humicola insolens</name>
    <name type="common">Soft-rot fungus</name>
    <dbReference type="NCBI Taxonomy" id="85995"/>
    <lineage>
        <taxon>Eukaryota</taxon>
        <taxon>Fungi</taxon>
        <taxon>Dikarya</taxon>
        <taxon>Ascomycota</taxon>
        <taxon>Pezizomycotina</taxon>
        <taxon>Sordariomycetes</taxon>
        <taxon>Sordariomycetidae</taxon>
        <taxon>Sordariales</taxon>
        <taxon>Chaetomiaceae</taxon>
        <taxon>Mycothermus</taxon>
    </lineage>
</organism>
<evidence type="ECO:0000259" key="11">
    <source>
        <dbReference type="Pfam" id="PF11635"/>
    </source>
</evidence>
<comment type="subcellular location">
    <subcellularLocation>
        <location evidence="1 9">Nucleus</location>
    </subcellularLocation>
</comment>
<evidence type="ECO:0000313" key="14">
    <source>
        <dbReference type="Proteomes" id="UP001583172"/>
    </source>
</evidence>
<evidence type="ECO:0000256" key="8">
    <source>
        <dbReference type="ARBA" id="ARBA00032015"/>
    </source>
</evidence>
<protein>
    <recommendedName>
        <fullName evidence="3 9">Mediator of RNA polymerase II transcription subunit 16</fullName>
    </recommendedName>
    <alternativeName>
        <fullName evidence="8 9">Mediator complex subunit 16</fullName>
    </alternativeName>
</protein>
<gene>
    <name evidence="9" type="primary">MED16</name>
    <name evidence="13" type="ORF">VTJ49DRAFT_3337</name>
</gene>
<dbReference type="InterPro" id="IPR048339">
    <property type="entry name" value="Mediator_Med16_C"/>
</dbReference>
<proteinExistence type="inferred from homology"/>
<keyword evidence="4 9" id="KW-0805">Transcription regulation</keyword>